<keyword evidence="1" id="KW-0175">Coiled coil</keyword>
<dbReference type="EMBL" id="CATOUU010001186">
    <property type="protein sequence ID" value="CAI9978681.1"/>
    <property type="molecule type" value="Genomic_DNA"/>
</dbReference>
<reference evidence="4 5" key="2">
    <citation type="submission" date="2024-07" db="EMBL/GenBank/DDBJ databases">
        <authorList>
            <person name="Akdeniz Z."/>
        </authorList>
    </citation>
    <scope>NUCLEOTIDE SEQUENCE [LARGE SCALE GENOMIC DNA]</scope>
</reference>
<evidence type="ECO:0000313" key="4">
    <source>
        <dbReference type="EMBL" id="CAL5984421.1"/>
    </source>
</evidence>
<gene>
    <name evidence="3" type="ORF">HINF_LOCUS66326</name>
    <name evidence="4" type="ORF">HINF_LOCUS8091</name>
</gene>
<accession>A0AA86RQ91</accession>
<reference evidence="3" key="1">
    <citation type="submission" date="2023-06" db="EMBL/GenBank/DDBJ databases">
        <authorList>
            <person name="Kurt Z."/>
        </authorList>
    </citation>
    <scope>NUCLEOTIDE SEQUENCE</scope>
</reference>
<sequence length="348" mass="41249">MSEVQIEVIPEQQQKNQNKKERQPKVQKPVETKPEGLETEKKQEKKPKQEPKVDIKVETAPAQPQAKKNADKEKSEYRPRNPEFEKLRLEQMTLRNNVELLKIKNGEIYESIQLKQKELQEIYNQQKETNFQNKDKVVSVKSLYEQIDALNAEKTLIKDEIDKYHSVISKQQDLFKTKNPNSEDMRQKIEDLENYREHNNLSKEEEKKNKIEQAKLKESLLQIDEYKANVVLQDKRYKKQKEINDQLKPLFDQKKAIQETMVKTNASEQIDLVKAEIETLKQSVESTRDKINKHYEQINVIKAKMDVIKIADDKIRLEKQAEWEKKNTQKKEQEAKKEVEADVQIEVK</sequence>
<comment type="caution">
    <text evidence="3">The sequence shown here is derived from an EMBL/GenBank/DDBJ whole genome shotgun (WGS) entry which is preliminary data.</text>
</comment>
<feature type="compositionally biased region" description="Basic and acidic residues" evidence="2">
    <location>
        <begin position="18"/>
        <end position="57"/>
    </location>
</feature>
<dbReference type="Proteomes" id="UP001642409">
    <property type="component" value="Unassembled WGS sequence"/>
</dbReference>
<evidence type="ECO:0000313" key="5">
    <source>
        <dbReference type="Proteomes" id="UP001642409"/>
    </source>
</evidence>
<dbReference type="AlphaFoldDB" id="A0AA86RQ91"/>
<organism evidence="3">
    <name type="scientific">Hexamita inflata</name>
    <dbReference type="NCBI Taxonomy" id="28002"/>
    <lineage>
        <taxon>Eukaryota</taxon>
        <taxon>Metamonada</taxon>
        <taxon>Diplomonadida</taxon>
        <taxon>Hexamitidae</taxon>
        <taxon>Hexamitinae</taxon>
        <taxon>Hexamita</taxon>
    </lineage>
</organism>
<feature type="region of interest" description="Disordered" evidence="2">
    <location>
        <begin position="323"/>
        <end position="348"/>
    </location>
</feature>
<feature type="compositionally biased region" description="Low complexity" evidence="2">
    <location>
        <begin position="1"/>
        <end position="16"/>
    </location>
</feature>
<evidence type="ECO:0000256" key="1">
    <source>
        <dbReference type="SAM" id="Coils"/>
    </source>
</evidence>
<feature type="compositionally biased region" description="Basic and acidic residues" evidence="2">
    <location>
        <begin position="68"/>
        <end position="85"/>
    </location>
</feature>
<proteinExistence type="predicted"/>
<feature type="coiled-coil region" evidence="1">
    <location>
        <begin position="185"/>
        <end position="229"/>
    </location>
</feature>
<feature type="coiled-coil region" evidence="1">
    <location>
        <begin position="109"/>
        <end position="160"/>
    </location>
</feature>
<name>A0AA86RQ91_9EUKA</name>
<evidence type="ECO:0000313" key="3">
    <source>
        <dbReference type="EMBL" id="CAI9978681.1"/>
    </source>
</evidence>
<protein>
    <submittedName>
        <fullName evidence="4">Hypothetical_protein</fullName>
    </submittedName>
</protein>
<dbReference type="EMBL" id="CAXDID020000017">
    <property type="protein sequence ID" value="CAL5984421.1"/>
    <property type="molecule type" value="Genomic_DNA"/>
</dbReference>
<keyword evidence="5" id="KW-1185">Reference proteome</keyword>
<evidence type="ECO:0000256" key="2">
    <source>
        <dbReference type="SAM" id="MobiDB-lite"/>
    </source>
</evidence>
<feature type="region of interest" description="Disordered" evidence="2">
    <location>
        <begin position="1"/>
        <end position="85"/>
    </location>
</feature>